<protein>
    <submittedName>
        <fullName evidence="1">Uncharacterized protein</fullName>
    </submittedName>
</protein>
<dbReference type="EMBL" id="MN740453">
    <property type="protein sequence ID" value="QHU27274.1"/>
    <property type="molecule type" value="Genomic_DNA"/>
</dbReference>
<dbReference type="AlphaFoldDB" id="A0A6C0LCA9"/>
<evidence type="ECO:0000313" key="1">
    <source>
        <dbReference type="EMBL" id="QHU27274.1"/>
    </source>
</evidence>
<name>A0A6C0LCA9_9ZZZZ</name>
<proteinExistence type="predicted"/>
<accession>A0A6C0LCA9</accession>
<sequence length="241" mass="29148">MPTYLDMLPEDTLTLIYRMLYKSIINDMKNDYKYINLKCFNRLLELSKDPYIDNLNYSDFLVKSCIDKIVEKYVNYKVKYEGYRFYNSLIYNTSLYYKSYYIKPLDIDINKIEIFNFFIYNIYKDNDEGIELFNDTYFTTSYYTRITKGVNKNGFILEKETSFRCLAELLYHIIDFYDFVKQIIYMNVEIIQQIGGILNLSNAKIIERDNLIDILNYHINHRYLEGLIYDIEYKCAKPLLE</sequence>
<organism evidence="1">
    <name type="scientific">viral metagenome</name>
    <dbReference type="NCBI Taxonomy" id="1070528"/>
    <lineage>
        <taxon>unclassified sequences</taxon>
        <taxon>metagenomes</taxon>
        <taxon>organismal metagenomes</taxon>
    </lineage>
</organism>
<reference evidence="1" key="1">
    <citation type="journal article" date="2020" name="Nature">
        <title>Giant virus diversity and host interactions through global metagenomics.</title>
        <authorList>
            <person name="Schulz F."/>
            <person name="Roux S."/>
            <person name="Paez-Espino D."/>
            <person name="Jungbluth S."/>
            <person name="Walsh D.A."/>
            <person name="Denef V.J."/>
            <person name="McMahon K.D."/>
            <person name="Konstantinidis K.T."/>
            <person name="Eloe-Fadrosh E.A."/>
            <person name="Kyrpides N.C."/>
            <person name="Woyke T."/>
        </authorList>
    </citation>
    <scope>NUCLEOTIDE SEQUENCE</scope>
    <source>
        <strain evidence="1">GVMAG-M-3300027763-16</strain>
    </source>
</reference>